<comment type="caution">
    <text evidence="5">The sequence shown here is derived from an EMBL/GenBank/DDBJ whole genome shotgun (WGS) entry which is preliminary data.</text>
</comment>
<accession>A0A1Y2HJH9</accession>
<dbReference type="GO" id="GO:0005856">
    <property type="term" value="C:cytoskeleton"/>
    <property type="evidence" value="ECO:0007669"/>
    <property type="project" value="UniProtKB-ARBA"/>
</dbReference>
<gene>
    <name evidence="5" type="ORF">BCR44DRAFT_33553</name>
</gene>
<feature type="domain" description="DUF4200" evidence="4">
    <location>
        <begin position="103"/>
        <end position="220"/>
    </location>
</feature>
<evidence type="ECO:0000256" key="1">
    <source>
        <dbReference type="ARBA" id="ARBA00023054"/>
    </source>
</evidence>
<organism evidence="5 6">
    <name type="scientific">Catenaria anguillulae PL171</name>
    <dbReference type="NCBI Taxonomy" id="765915"/>
    <lineage>
        <taxon>Eukaryota</taxon>
        <taxon>Fungi</taxon>
        <taxon>Fungi incertae sedis</taxon>
        <taxon>Blastocladiomycota</taxon>
        <taxon>Blastocladiomycetes</taxon>
        <taxon>Blastocladiales</taxon>
        <taxon>Catenariaceae</taxon>
        <taxon>Catenaria</taxon>
    </lineage>
</organism>
<proteinExistence type="predicted"/>
<dbReference type="Proteomes" id="UP000193411">
    <property type="component" value="Unassembled WGS sequence"/>
</dbReference>
<feature type="coiled-coil region" evidence="2">
    <location>
        <begin position="107"/>
        <end position="197"/>
    </location>
</feature>
<evidence type="ECO:0000256" key="3">
    <source>
        <dbReference type="SAM" id="MobiDB-lite"/>
    </source>
</evidence>
<dbReference type="STRING" id="765915.A0A1Y2HJH9"/>
<dbReference type="PANTHER" id="PTHR21683">
    <property type="entry name" value="COILED-COIL DOMAIN-CONTAINING PROTEIN 42 LIKE-2-LIKE-RELATED"/>
    <property type="match status" value="1"/>
</dbReference>
<dbReference type="InterPro" id="IPR051147">
    <property type="entry name" value="CFAP_domain-containing"/>
</dbReference>
<protein>
    <recommendedName>
        <fullName evidence="4">DUF4200 domain-containing protein</fullName>
    </recommendedName>
</protein>
<feature type="compositionally biased region" description="Low complexity" evidence="3">
    <location>
        <begin position="431"/>
        <end position="447"/>
    </location>
</feature>
<feature type="coiled-coil region" evidence="2">
    <location>
        <begin position="253"/>
        <end position="308"/>
    </location>
</feature>
<keyword evidence="6" id="KW-1185">Reference proteome</keyword>
<dbReference type="Pfam" id="PF13863">
    <property type="entry name" value="DUF4200"/>
    <property type="match status" value="1"/>
</dbReference>
<reference evidence="5 6" key="1">
    <citation type="submission" date="2016-07" db="EMBL/GenBank/DDBJ databases">
        <title>Pervasive Adenine N6-methylation of Active Genes in Fungi.</title>
        <authorList>
            <consortium name="DOE Joint Genome Institute"/>
            <person name="Mondo S.J."/>
            <person name="Dannebaum R.O."/>
            <person name="Kuo R.C."/>
            <person name="Labutti K."/>
            <person name="Haridas S."/>
            <person name="Kuo A."/>
            <person name="Salamov A."/>
            <person name="Ahrendt S.R."/>
            <person name="Lipzen A."/>
            <person name="Sullivan W."/>
            <person name="Andreopoulos W.B."/>
            <person name="Clum A."/>
            <person name="Lindquist E."/>
            <person name="Daum C."/>
            <person name="Ramamoorthy G.K."/>
            <person name="Gryganskyi A."/>
            <person name="Culley D."/>
            <person name="Magnuson J.K."/>
            <person name="James T.Y."/>
            <person name="O'Malley M.A."/>
            <person name="Stajich J.E."/>
            <person name="Spatafora J.W."/>
            <person name="Visel A."/>
            <person name="Grigoriev I.V."/>
        </authorList>
    </citation>
    <scope>NUCLEOTIDE SEQUENCE [LARGE SCALE GENOMIC DNA]</scope>
    <source>
        <strain evidence="5 6">PL171</strain>
    </source>
</reference>
<feature type="region of interest" description="Disordered" evidence="3">
    <location>
        <begin position="427"/>
        <end position="447"/>
    </location>
</feature>
<dbReference type="EMBL" id="MCFL01000026">
    <property type="protein sequence ID" value="ORZ34725.1"/>
    <property type="molecule type" value="Genomic_DNA"/>
</dbReference>
<name>A0A1Y2HJH9_9FUNG</name>
<dbReference type="InterPro" id="IPR025252">
    <property type="entry name" value="DUF4200"/>
</dbReference>
<keyword evidence="1 2" id="KW-0175">Coiled coil</keyword>
<sequence>MATTAASTLPSLDVKGIGNNVTAKDSANVMIRTNFGQSRDGPRAGSPLEQDRVFLTQQGGKLLEGSKLAAAFDTFASKSASNDNPVRKLARAEVAKDMQSTLLIRRRKELKEVQVQLERKRVEFKKRMDECAEKHDELKAKQRLLRERVQKFEKFLRENDAKRQRALAKALTERKLKEQKEQELAQLHEQLKSAISRSEKIKKLLSTLYQPNERYLTAVIASLPTDYLDVQEPQINDILQRYSTLSETNRDLQQTLQVRLDEIERESNHLNDLLKQKNDRILVYNSQLGALQKRLDRAKAESARVEALVAQTLSSGKERMRTLSETKLAINNIYRIGLVRNSNLSVPTNAPPVVLLPDSSAFSEKLAVIQDRVLDMTQIATKAEQFVREDREKGRFRFRETAPAIAGANGGGGLRVVDFAPQATMGGGHELLSGPPSGGALASGGSSMMRSKSNGVALLSAGGVGGGGGAMSRKHSMVAAFGM</sequence>
<evidence type="ECO:0000313" key="5">
    <source>
        <dbReference type="EMBL" id="ORZ34725.1"/>
    </source>
</evidence>
<dbReference type="AlphaFoldDB" id="A0A1Y2HJH9"/>
<dbReference type="OrthoDB" id="2134857at2759"/>
<dbReference type="PANTHER" id="PTHR21683:SF2">
    <property type="entry name" value="COILED-COIL DOMAIN-CONTAINING PROTEIN 42 LIKE-2-LIKE"/>
    <property type="match status" value="1"/>
</dbReference>
<evidence type="ECO:0000256" key="2">
    <source>
        <dbReference type="SAM" id="Coils"/>
    </source>
</evidence>
<evidence type="ECO:0000259" key="4">
    <source>
        <dbReference type="Pfam" id="PF13863"/>
    </source>
</evidence>
<evidence type="ECO:0000313" key="6">
    <source>
        <dbReference type="Proteomes" id="UP000193411"/>
    </source>
</evidence>